<evidence type="ECO:0000256" key="2">
    <source>
        <dbReference type="SAM" id="SignalP"/>
    </source>
</evidence>
<accession>A0A4V5ND88</accession>
<comment type="caution">
    <text evidence="4">The sequence shown here is derived from an EMBL/GenBank/DDBJ whole genome shotgun (WGS) entry which is preliminary data.</text>
</comment>
<evidence type="ECO:0000259" key="3">
    <source>
        <dbReference type="Pfam" id="PF02833"/>
    </source>
</evidence>
<organism evidence="4 5">
    <name type="scientific">Friedmanniomyces simplex</name>
    <dbReference type="NCBI Taxonomy" id="329884"/>
    <lineage>
        <taxon>Eukaryota</taxon>
        <taxon>Fungi</taxon>
        <taxon>Dikarya</taxon>
        <taxon>Ascomycota</taxon>
        <taxon>Pezizomycotina</taxon>
        <taxon>Dothideomycetes</taxon>
        <taxon>Dothideomycetidae</taxon>
        <taxon>Mycosphaerellales</taxon>
        <taxon>Teratosphaeriaceae</taxon>
        <taxon>Friedmanniomyces</taxon>
    </lineage>
</organism>
<dbReference type="OrthoDB" id="374045at2759"/>
<dbReference type="PANTHER" id="PTHR12112:SF20">
    <property type="entry name" value="EXOPOLYPHOSPHATASE"/>
    <property type="match status" value="1"/>
</dbReference>
<dbReference type="GO" id="GO:0005737">
    <property type="term" value="C:cytoplasm"/>
    <property type="evidence" value="ECO:0007669"/>
    <property type="project" value="InterPro"/>
</dbReference>
<dbReference type="InterPro" id="IPR038222">
    <property type="entry name" value="DHHA2_dom_sf"/>
</dbReference>
<feature type="domain" description="DHHA2" evidence="3">
    <location>
        <begin position="287"/>
        <end position="455"/>
    </location>
</feature>
<dbReference type="EMBL" id="NAJQ01001076">
    <property type="protein sequence ID" value="TKA62429.1"/>
    <property type="molecule type" value="Genomic_DNA"/>
</dbReference>
<feature type="coiled-coil region" evidence="1">
    <location>
        <begin position="274"/>
        <end position="301"/>
    </location>
</feature>
<dbReference type="Gene3D" id="3.90.1640.10">
    <property type="entry name" value="inorganic pyrophosphatase (n-terminal core)"/>
    <property type="match status" value="1"/>
</dbReference>
<evidence type="ECO:0000256" key="1">
    <source>
        <dbReference type="SAM" id="Coils"/>
    </source>
</evidence>
<gene>
    <name evidence="4" type="ORF">B0A55_11366</name>
</gene>
<dbReference type="PANTHER" id="PTHR12112">
    <property type="entry name" value="BNIP - RELATED"/>
    <property type="match status" value="1"/>
</dbReference>
<evidence type="ECO:0000313" key="4">
    <source>
        <dbReference type="EMBL" id="TKA62429.1"/>
    </source>
</evidence>
<sequence length="460" mass="51772">MRLTALLSTVILASVAKAAPQLQAREPDQQAVFQPTPIAASNNAIETGVGHFSEWSRATKKQFLTDWQAGRSSEWTIVAGNEGGDLDSMTAALTWAYHLEHSTQHTSHPIKAIALLQTPTDALDLRPENTLALKNARMSTGHSDLLTIDELPEDPETLSRDIRGIVIVDHPVPLRKWGDAVVLSVFDHHQDRGVNQSAEPRVFKKVASCTTLVARQMLDELGRLPEEYHLPHELLEMILGAIAIDSDGLEDEEKSTDADRTTAERILRRSHLHKSDLDDKMQDLDDKLGEAKKQLDHLNLRDLLRRDWKGDLVDTPSPRTPTVSLGFSSIPFSMDEQIKKTEFGELFDWFAIEAAWTANTGTDISVALNKYKIKDKQGKKRKIREIVLVVRSDVRIDQDQADDLFETVKKAIESEPTLKVKPWHRASELGARRMVWTHERSDAGRKVIRPIIERAVEGWD</sequence>
<dbReference type="InterPro" id="IPR038763">
    <property type="entry name" value="DHH_sf"/>
</dbReference>
<protein>
    <recommendedName>
        <fullName evidence="3">DHHA2 domain-containing protein</fullName>
    </recommendedName>
</protein>
<dbReference type="FunFam" id="3.10.310.20:FF:000008">
    <property type="entry name" value="Uncharacterized protein"/>
    <property type="match status" value="1"/>
</dbReference>
<proteinExistence type="predicted"/>
<keyword evidence="5" id="KW-1185">Reference proteome</keyword>
<dbReference type="InterPro" id="IPR004097">
    <property type="entry name" value="DHHA2"/>
</dbReference>
<keyword evidence="1" id="KW-0175">Coiled coil</keyword>
<dbReference type="STRING" id="329884.A0A4V5ND88"/>
<feature type="signal peptide" evidence="2">
    <location>
        <begin position="1"/>
        <end position="18"/>
    </location>
</feature>
<reference evidence="4 5" key="1">
    <citation type="submission" date="2017-03" db="EMBL/GenBank/DDBJ databases">
        <title>Genomes of endolithic fungi from Antarctica.</title>
        <authorList>
            <person name="Coleine C."/>
            <person name="Masonjones S."/>
            <person name="Stajich J.E."/>
        </authorList>
    </citation>
    <scope>NUCLEOTIDE SEQUENCE [LARGE SCALE GENOMIC DNA]</scope>
    <source>
        <strain evidence="4 5">CCFEE 5184</strain>
    </source>
</reference>
<evidence type="ECO:0000313" key="5">
    <source>
        <dbReference type="Proteomes" id="UP000309340"/>
    </source>
</evidence>
<dbReference type="Proteomes" id="UP000309340">
    <property type="component" value="Unassembled WGS sequence"/>
</dbReference>
<dbReference type="GO" id="GO:0004309">
    <property type="term" value="F:exopolyphosphatase activity"/>
    <property type="evidence" value="ECO:0007669"/>
    <property type="project" value="TreeGrafter"/>
</dbReference>
<name>A0A4V5ND88_9PEZI</name>
<dbReference type="Pfam" id="PF02833">
    <property type="entry name" value="DHHA2"/>
    <property type="match status" value="1"/>
</dbReference>
<dbReference type="Gene3D" id="3.10.310.20">
    <property type="entry name" value="DHHA2 domain"/>
    <property type="match status" value="1"/>
</dbReference>
<keyword evidence="2" id="KW-0732">Signal</keyword>
<dbReference type="AlphaFoldDB" id="A0A4V5ND88"/>
<dbReference type="SUPFAM" id="SSF64182">
    <property type="entry name" value="DHH phosphoesterases"/>
    <property type="match status" value="1"/>
</dbReference>
<feature type="chain" id="PRO_5020519371" description="DHHA2 domain-containing protein" evidence="2">
    <location>
        <begin position="19"/>
        <end position="460"/>
    </location>
</feature>